<accession>A0A6G1IAT9</accession>
<feature type="compositionally biased region" description="Polar residues" evidence="1">
    <location>
        <begin position="34"/>
        <end position="43"/>
    </location>
</feature>
<sequence>MAAPAEAQKYIQLAKKLPKQLLSFFKQFPPNTPRPTTAASNAPESPHANNPFLAASPLTNPTYNPFLPWRNPVTGKWRPPMVSLRRQAELCKLARGHGVEELLPFSKKQSFVRDAVKEEGLKVRGTGVGQRVKGKAWERTLKGRLEKRRQAMLGMEKMVEQWEQRGHGRGWKKWPK</sequence>
<gene>
    <name evidence="3" type="ORF">EJ06DRAFT_502624</name>
</gene>
<feature type="region of interest" description="Disordered" evidence="1">
    <location>
        <begin position="26"/>
        <end position="50"/>
    </location>
</feature>
<proteinExistence type="predicted"/>
<organism evidence="3 4">
    <name type="scientific">Trichodelitschia bisporula</name>
    <dbReference type="NCBI Taxonomy" id="703511"/>
    <lineage>
        <taxon>Eukaryota</taxon>
        <taxon>Fungi</taxon>
        <taxon>Dikarya</taxon>
        <taxon>Ascomycota</taxon>
        <taxon>Pezizomycotina</taxon>
        <taxon>Dothideomycetes</taxon>
        <taxon>Dothideomycetes incertae sedis</taxon>
        <taxon>Phaeotrichales</taxon>
        <taxon>Phaeotrichaceae</taxon>
        <taxon>Trichodelitschia</taxon>
    </lineage>
</organism>
<dbReference type="GO" id="GO:0003735">
    <property type="term" value="F:structural constituent of ribosome"/>
    <property type="evidence" value="ECO:0007669"/>
    <property type="project" value="InterPro"/>
</dbReference>
<evidence type="ECO:0000313" key="4">
    <source>
        <dbReference type="Proteomes" id="UP000799640"/>
    </source>
</evidence>
<evidence type="ECO:0000313" key="3">
    <source>
        <dbReference type="EMBL" id="KAF2405423.1"/>
    </source>
</evidence>
<feature type="domain" description="Large ribosomal subunit protein mL59" evidence="2">
    <location>
        <begin position="20"/>
        <end position="163"/>
    </location>
</feature>
<keyword evidence="4" id="KW-1185">Reference proteome</keyword>
<dbReference type="InterPro" id="IPR040922">
    <property type="entry name" value="Ribosomal_mL59_dom"/>
</dbReference>
<dbReference type="OrthoDB" id="18529at2759"/>
<dbReference type="Proteomes" id="UP000799640">
    <property type="component" value="Unassembled WGS sequence"/>
</dbReference>
<dbReference type="PANTHER" id="PTHR28041:SF1">
    <property type="entry name" value="LARGE RIBOSOMAL SUBUNIT PROTEIN ML59"/>
    <property type="match status" value="1"/>
</dbReference>
<protein>
    <recommendedName>
        <fullName evidence="2">Large ribosomal subunit protein mL59 domain-containing protein</fullName>
    </recommendedName>
</protein>
<dbReference type="Pfam" id="PF18126">
    <property type="entry name" value="Mitoc_mL59"/>
    <property type="match status" value="1"/>
</dbReference>
<dbReference type="PANTHER" id="PTHR28041">
    <property type="entry name" value="54S RIBOSOMAL PROTEIN L25, MITOCHONDRIAL"/>
    <property type="match status" value="1"/>
</dbReference>
<reference evidence="3" key="1">
    <citation type="journal article" date="2020" name="Stud. Mycol.">
        <title>101 Dothideomycetes genomes: a test case for predicting lifestyles and emergence of pathogens.</title>
        <authorList>
            <person name="Haridas S."/>
            <person name="Albert R."/>
            <person name="Binder M."/>
            <person name="Bloem J."/>
            <person name="Labutti K."/>
            <person name="Salamov A."/>
            <person name="Andreopoulos B."/>
            <person name="Baker S."/>
            <person name="Barry K."/>
            <person name="Bills G."/>
            <person name="Bluhm B."/>
            <person name="Cannon C."/>
            <person name="Castanera R."/>
            <person name="Culley D."/>
            <person name="Daum C."/>
            <person name="Ezra D."/>
            <person name="Gonzalez J."/>
            <person name="Henrissat B."/>
            <person name="Kuo A."/>
            <person name="Liang C."/>
            <person name="Lipzen A."/>
            <person name="Lutzoni F."/>
            <person name="Magnuson J."/>
            <person name="Mondo S."/>
            <person name="Nolan M."/>
            <person name="Ohm R."/>
            <person name="Pangilinan J."/>
            <person name="Park H.-J."/>
            <person name="Ramirez L."/>
            <person name="Alfaro M."/>
            <person name="Sun H."/>
            <person name="Tritt A."/>
            <person name="Yoshinaga Y."/>
            <person name="Zwiers L.-H."/>
            <person name="Turgeon B."/>
            <person name="Goodwin S."/>
            <person name="Spatafora J."/>
            <person name="Crous P."/>
            <person name="Grigoriev I."/>
        </authorList>
    </citation>
    <scope>NUCLEOTIDE SEQUENCE</scope>
    <source>
        <strain evidence="3">CBS 262.69</strain>
    </source>
</reference>
<evidence type="ECO:0000259" key="2">
    <source>
        <dbReference type="Pfam" id="PF18126"/>
    </source>
</evidence>
<name>A0A6G1IAT9_9PEZI</name>
<dbReference type="InterPro" id="IPR037507">
    <property type="entry name" value="Ribosomal_mL59"/>
</dbReference>
<evidence type="ECO:0000256" key="1">
    <source>
        <dbReference type="SAM" id="MobiDB-lite"/>
    </source>
</evidence>
<dbReference type="GO" id="GO:0005762">
    <property type="term" value="C:mitochondrial large ribosomal subunit"/>
    <property type="evidence" value="ECO:0007669"/>
    <property type="project" value="InterPro"/>
</dbReference>
<dbReference type="AlphaFoldDB" id="A0A6G1IAT9"/>
<dbReference type="EMBL" id="ML996687">
    <property type="protein sequence ID" value="KAF2405423.1"/>
    <property type="molecule type" value="Genomic_DNA"/>
</dbReference>